<keyword evidence="1" id="KW-0540">Nuclease</keyword>
<accession>A0ACC1JF11</accession>
<dbReference type="EC" id="3.1.13.1" evidence="1"/>
<dbReference type="Proteomes" id="UP001150603">
    <property type="component" value="Unassembled WGS sequence"/>
</dbReference>
<sequence length="1326" mass="148119">MSEEDAANLGFSSEQQERRRIWLTKVAGYRAFREKMVSVDSLLDQLDHDRAAAENTETGLGEQSVEDPVLEDDDREFERLIRQSWRLHDDDVSKHVGKRSGAGKSPTGKRMYHTTRTASEAKAADKKDNLHRTAFEFLDRNTRIVKPSPGKTTPGKAAPGKAAEKAGSPAKRRSLITRADLPTRDELRRHCEQNRIKQDQMHVPIDKTVYTGDIIELRQVMKVDETPFGAGVVTAGVIQKTTGRFHFNALLANNLVLGGRETRLGFVAPGALFDPELMRISGVSSSDIDRVLEYAQELRDYEAEHGHESLVSAYEAMQLQVAQNQSQQASVTTSASDPESDIRAAGVVDEDSSDMRGDIGSVTTNGSTAEDGSEPITMVLLRTIPRTVRMFQQRAEQLLRSHYRELGEYWNMALARGQRTVTVDTLAELIFGSDDGSPVSDEARYAAYMHLLSDSLHFIPDHLALFVTGSFELRPRKAVEEIEGVRDMIRDNAPEFAQFVDKARALVAFAHKQNPTSPLRTALDPTRESFEASRTCRLTGWAAKDEIFERRPPPADVMTAAEAAVVEFSRTDQLFIGVLRQYVFYHNAGYRMGANPYDALVAPVIKKMHYYAGCDVISVSRFLVDLGVWPHWFNPKLNTRTLPFGSLGTNKDLYTVRGAADLSARLFLEDPAVTATRSERETRVHRGLLETATKTTPPVRDSLVTRDSAGVAIIDKTKFYGRDICEEIRHDFGDLPVYTIDDSATRDVDDGVSIETVVGADGQPQTWVHVHIADPTAFVHPGHLVAESAQQQGVTLYYAERQQYMLPYNLTVQKLSLVRRADGSAVNTMTASVLLGADGEIVDYKVRPALVRNLLAVPYSSVDQVLSYEWAPKGLETFEKVQENYRNGSLVHPFKLQPEDWIKYGENTPPPSPTDAEALRTIQRLVRRHYELRVRNGSFTKLNTERSFSVGVRNLPSPAHNITGPAFIAANSTRPQEFPQLRSHHGIGVNSPAHAMVGELMLIAGRAFARFATEHDSVPLLFRVQQPPNLDVLSGGIPGLPSALADELTAEQAMSARDVWEAVGRRARASDGIISMKLFDEVRHMMNPSVFSPKPGPQTIMGVVGASGYTRATSPIRRFDDMVGHWQVKAQLLREHTRAGDATPWYWSLDDMERLAPDVFRRNLLADQCMTLNEDFWSLTLMRRMEIQARRGQLMLPPAEFYDANSPLYYDLPWPYYDPAKPGALTWTAVVDNRDESRPFMSLLIHGLGVRAMLLPRPVDPACLPFAGTKLRVQVMAIDPAESVLIVKLAPEAFQPPETPKFWCSQHASSRLMTRYPMTYSPPENM</sequence>
<reference evidence="1" key="1">
    <citation type="submission" date="2022-07" db="EMBL/GenBank/DDBJ databases">
        <title>Phylogenomic reconstructions and comparative analyses of Kickxellomycotina fungi.</title>
        <authorList>
            <person name="Reynolds N.K."/>
            <person name="Stajich J.E."/>
            <person name="Barry K."/>
            <person name="Grigoriev I.V."/>
            <person name="Crous P."/>
            <person name="Smith M.E."/>
        </authorList>
    </citation>
    <scope>NUCLEOTIDE SEQUENCE</scope>
    <source>
        <strain evidence="1">NRRL 5244</strain>
    </source>
</reference>
<name>A0ACC1JF11_9FUNG</name>
<evidence type="ECO:0000313" key="1">
    <source>
        <dbReference type="EMBL" id="KAJ1949554.1"/>
    </source>
</evidence>
<keyword evidence="2" id="KW-1185">Reference proteome</keyword>
<organism evidence="1 2">
    <name type="scientific">Linderina macrospora</name>
    <dbReference type="NCBI Taxonomy" id="4868"/>
    <lineage>
        <taxon>Eukaryota</taxon>
        <taxon>Fungi</taxon>
        <taxon>Fungi incertae sedis</taxon>
        <taxon>Zoopagomycota</taxon>
        <taxon>Kickxellomycotina</taxon>
        <taxon>Kickxellomycetes</taxon>
        <taxon>Kickxellales</taxon>
        <taxon>Kickxellaceae</taxon>
        <taxon>Linderina</taxon>
    </lineage>
</organism>
<proteinExistence type="predicted"/>
<keyword evidence="1" id="KW-0378">Hydrolase</keyword>
<gene>
    <name evidence="1" type="primary">MSU1</name>
    <name evidence="1" type="ORF">FBU59_001094</name>
</gene>
<dbReference type="EMBL" id="JANBPW010000427">
    <property type="protein sequence ID" value="KAJ1949554.1"/>
    <property type="molecule type" value="Genomic_DNA"/>
</dbReference>
<keyword evidence="1" id="KW-0269">Exonuclease</keyword>
<protein>
    <submittedName>
        <fullName evidence="1">3'-5' RNA exonuclease complex component</fullName>
        <ecNumber evidence="1">3.1.13.1</ecNumber>
    </submittedName>
</protein>
<comment type="caution">
    <text evidence="1">The sequence shown here is derived from an EMBL/GenBank/DDBJ whole genome shotgun (WGS) entry which is preliminary data.</text>
</comment>
<evidence type="ECO:0000313" key="2">
    <source>
        <dbReference type="Proteomes" id="UP001150603"/>
    </source>
</evidence>